<dbReference type="EMBL" id="REGN01000956">
    <property type="protein sequence ID" value="RNA37952.1"/>
    <property type="molecule type" value="Genomic_DNA"/>
</dbReference>
<proteinExistence type="predicted"/>
<protein>
    <submittedName>
        <fullName evidence="1">Uncharacterized protein</fullName>
    </submittedName>
</protein>
<comment type="caution">
    <text evidence="1">The sequence shown here is derived from an EMBL/GenBank/DDBJ whole genome shotgun (WGS) entry which is preliminary data.</text>
</comment>
<dbReference type="AlphaFoldDB" id="A0A3M7SQI3"/>
<accession>A0A3M7SQI3</accession>
<keyword evidence="2" id="KW-1185">Reference proteome</keyword>
<evidence type="ECO:0000313" key="1">
    <source>
        <dbReference type="EMBL" id="RNA37952.1"/>
    </source>
</evidence>
<organism evidence="1 2">
    <name type="scientific">Brachionus plicatilis</name>
    <name type="common">Marine rotifer</name>
    <name type="synonym">Brachionus muelleri</name>
    <dbReference type="NCBI Taxonomy" id="10195"/>
    <lineage>
        <taxon>Eukaryota</taxon>
        <taxon>Metazoa</taxon>
        <taxon>Spiralia</taxon>
        <taxon>Gnathifera</taxon>
        <taxon>Rotifera</taxon>
        <taxon>Eurotatoria</taxon>
        <taxon>Monogononta</taxon>
        <taxon>Pseudotrocha</taxon>
        <taxon>Ploima</taxon>
        <taxon>Brachionidae</taxon>
        <taxon>Brachionus</taxon>
    </lineage>
</organism>
<gene>
    <name evidence="1" type="ORF">BpHYR1_013274</name>
</gene>
<reference evidence="1 2" key="1">
    <citation type="journal article" date="2018" name="Sci. Rep.">
        <title>Genomic signatures of local adaptation to the degree of environmental predictability in rotifers.</title>
        <authorList>
            <person name="Franch-Gras L."/>
            <person name="Hahn C."/>
            <person name="Garcia-Roger E.M."/>
            <person name="Carmona M.J."/>
            <person name="Serra M."/>
            <person name="Gomez A."/>
        </authorList>
    </citation>
    <scope>NUCLEOTIDE SEQUENCE [LARGE SCALE GENOMIC DNA]</scope>
    <source>
        <strain evidence="1">HYR1</strain>
    </source>
</reference>
<name>A0A3M7SQI3_BRAPC</name>
<sequence>MDSSESVWIQCSSQCICGKMCVDNCTLINLLLVSYALCFARDLSKHIKNINFYCHVCSIKTKNDDDSSAYHRKS</sequence>
<dbReference type="Proteomes" id="UP000276133">
    <property type="component" value="Unassembled WGS sequence"/>
</dbReference>
<evidence type="ECO:0000313" key="2">
    <source>
        <dbReference type="Proteomes" id="UP000276133"/>
    </source>
</evidence>